<evidence type="ECO:0000256" key="6">
    <source>
        <dbReference type="HAMAP-Rule" id="MF_01186"/>
    </source>
</evidence>
<keyword evidence="2 6" id="KW-0472">Membrane</keyword>
<reference evidence="7 8" key="1">
    <citation type="journal article" date="2014" name="BMC Genomics">
        <title>The genome of the intracellular bacterium of the coastal bivalve, Solemya velum: a blueprint for thriving in and out of symbiosis.</title>
        <authorList>
            <person name="Dmytrenko O."/>
            <person name="Russell S.L."/>
            <person name="Loo W.T."/>
            <person name="Fontanez K.M."/>
            <person name="Liao L."/>
            <person name="Roeselers G."/>
            <person name="Sharma R."/>
            <person name="Stewart F.J."/>
            <person name="Newton I.L."/>
            <person name="Woyke T."/>
            <person name="Wu D."/>
            <person name="Lang J.M."/>
            <person name="Eisen J.A."/>
            <person name="Cavanaugh C.M."/>
        </authorList>
    </citation>
    <scope>NUCLEOTIDE SEQUENCE [LARGE SCALE GENOMIC DNA]</scope>
    <source>
        <strain evidence="7 8">WH</strain>
    </source>
</reference>
<dbReference type="GO" id="GO:0001530">
    <property type="term" value="F:lipopolysaccharide binding"/>
    <property type="evidence" value="ECO:0007669"/>
    <property type="project" value="TreeGrafter"/>
</dbReference>
<keyword evidence="3 6" id="KW-0564">Palmitate</keyword>
<evidence type="ECO:0000256" key="5">
    <source>
        <dbReference type="ARBA" id="ARBA00023288"/>
    </source>
</evidence>
<dbReference type="GO" id="GO:0043165">
    <property type="term" value="P:Gram-negative-bacterium-type cell outer membrane assembly"/>
    <property type="evidence" value="ECO:0007669"/>
    <property type="project" value="UniProtKB-UniRule"/>
</dbReference>
<organism evidence="7 8">
    <name type="scientific">Solemya velum gill symbiont</name>
    <dbReference type="NCBI Taxonomy" id="2340"/>
    <lineage>
        <taxon>Bacteria</taxon>
        <taxon>Pseudomonadati</taxon>
        <taxon>Pseudomonadota</taxon>
        <taxon>Gammaproteobacteria</taxon>
        <taxon>sulfur-oxidizing symbionts</taxon>
    </lineage>
</organism>
<dbReference type="GO" id="GO:0015920">
    <property type="term" value="P:lipopolysaccharide transport"/>
    <property type="evidence" value="ECO:0007669"/>
    <property type="project" value="TreeGrafter"/>
</dbReference>
<protein>
    <recommendedName>
        <fullName evidence="6">LPS-assembly lipoprotein LptE</fullName>
    </recommendedName>
</protein>
<comment type="similarity">
    <text evidence="6">Belongs to the LptE lipoprotein family.</text>
</comment>
<evidence type="ECO:0000256" key="4">
    <source>
        <dbReference type="ARBA" id="ARBA00023237"/>
    </source>
</evidence>
<evidence type="ECO:0000256" key="2">
    <source>
        <dbReference type="ARBA" id="ARBA00023136"/>
    </source>
</evidence>
<dbReference type="PROSITE" id="PS51257">
    <property type="entry name" value="PROKAR_LIPOPROTEIN"/>
    <property type="match status" value="1"/>
</dbReference>
<sequence length="173" mass="19209">MKDIDVNIRPILLLLIAALLTGCAGFQLRGSEPLPASISPVLVTGINQYSDLYRQLEYQLSASGIRVTSSKDDAATVLKLNQVKSSDKLTAINSKGKGVEYLLAESANMSLYDRTGATLVSERKVAVDHYRYALDTKQLSSERAREEKEREMQQLLAQKIMRTIHYAMRTGSN</sequence>
<dbReference type="eggNOG" id="COG2980">
    <property type="taxonomic scope" value="Bacteria"/>
</dbReference>
<keyword evidence="8" id="KW-1185">Reference proteome</keyword>
<dbReference type="HAMAP" id="MF_01186">
    <property type="entry name" value="LPS_assembly_LptE"/>
    <property type="match status" value="1"/>
</dbReference>
<comment type="function">
    <text evidence="6">Together with LptD, is involved in the assembly of lipopolysaccharide (LPS) at the surface of the outer membrane. Required for the proper assembly of LptD. Binds LPS and may serve as the LPS recognition site at the outer membrane.</text>
</comment>
<evidence type="ECO:0000313" key="8">
    <source>
        <dbReference type="Proteomes" id="UP000030856"/>
    </source>
</evidence>
<dbReference type="PANTHER" id="PTHR38098">
    <property type="entry name" value="LPS-ASSEMBLY LIPOPROTEIN LPTE"/>
    <property type="match status" value="1"/>
</dbReference>
<comment type="subunit">
    <text evidence="6">Component of the lipopolysaccharide transport and assembly complex. Interacts with LptD.</text>
</comment>
<dbReference type="InterPro" id="IPR007485">
    <property type="entry name" value="LPS_assembly_LptE"/>
</dbReference>
<keyword evidence="1 6" id="KW-0732">Signal</keyword>
<comment type="caution">
    <text evidence="7">The sequence shown here is derived from an EMBL/GenBank/DDBJ whole genome shotgun (WGS) entry which is preliminary data.</text>
</comment>
<evidence type="ECO:0000313" key="7">
    <source>
        <dbReference type="EMBL" id="KHF26668.1"/>
    </source>
</evidence>
<gene>
    <name evidence="6" type="primary">lptE</name>
    <name evidence="7" type="ORF">JV46_23740</name>
</gene>
<dbReference type="Gene3D" id="3.30.160.150">
    <property type="entry name" value="Lipoprotein like domain"/>
    <property type="match status" value="1"/>
</dbReference>
<comment type="subcellular location">
    <subcellularLocation>
        <location evidence="6">Cell outer membrane</location>
        <topology evidence="6">Lipid-anchor</topology>
    </subcellularLocation>
</comment>
<dbReference type="GO" id="GO:1990351">
    <property type="term" value="C:transporter complex"/>
    <property type="evidence" value="ECO:0007669"/>
    <property type="project" value="TreeGrafter"/>
</dbReference>
<dbReference type="AlphaFoldDB" id="A0A0B0H912"/>
<name>A0A0B0H912_SOVGS</name>
<proteinExistence type="inferred from homology"/>
<dbReference type="PANTHER" id="PTHR38098:SF1">
    <property type="entry name" value="LPS-ASSEMBLY LIPOPROTEIN LPTE"/>
    <property type="match status" value="1"/>
</dbReference>
<evidence type="ECO:0000256" key="3">
    <source>
        <dbReference type="ARBA" id="ARBA00023139"/>
    </source>
</evidence>
<evidence type="ECO:0000256" key="1">
    <source>
        <dbReference type="ARBA" id="ARBA00022729"/>
    </source>
</evidence>
<accession>A0A0B0H912</accession>
<dbReference type="Proteomes" id="UP000030856">
    <property type="component" value="Unassembled WGS sequence"/>
</dbReference>
<dbReference type="GO" id="GO:0009279">
    <property type="term" value="C:cell outer membrane"/>
    <property type="evidence" value="ECO:0007669"/>
    <property type="project" value="UniProtKB-SubCell"/>
</dbReference>
<keyword evidence="5 6" id="KW-0449">Lipoprotein</keyword>
<dbReference type="Pfam" id="PF04390">
    <property type="entry name" value="LptE"/>
    <property type="match status" value="1"/>
</dbReference>
<dbReference type="EMBL" id="JRAA01000001">
    <property type="protein sequence ID" value="KHF26668.1"/>
    <property type="molecule type" value="Genomic_DNA"/>
</dbReference>
<dbReference type="STRING" id="2340.JV46_23740"/>
<keyword evidence="4 6" id="KW-0998">Cell outer membrane</keyword>
<dbReference type="OrthoDB" id="7349153at2"/>